<gene>
    <name evidence="2" type="ORF">QBC47DRAFT_456023</name>
</gene>
<name>A0AAJ0FEC9_9PEZI</name>
<protein>
    <submittedName>
        <fullName evidence="2">Uncharacterized protein</fullName>
    </submittedName>
</protein>
<organism evidence="2 3">
    <name type="scientific">Echria macrotheca</name>
    <dbReference type="NCBI Taxonomy" id="438768"/>
    <lineage>
        <taxon>Eukaryota</taxon>
        <taxon>Fungi</taxon>
        <taxon>Dikarya</taxon>
        <taxon>Ascomycota</taxon>
        <taxon>Pezizomycotina</taxon>
        <taxon>Sordariomycetes</taxon>
        <taxon>Sordariomycetidae</taxon>
        <taxon>Sordariales</taxon>
        <taxon>Schizotheciaceae</taxon>
        <taxon>Echria</taxon>
    </lineage>
</organism>
<accession>A0AAJ0FEC9</accession>
<feature type="compositionally biased region" description="Basic and acidic residues" evidence="1">
    <location>
        <begin position="79"/>
        <end position="89"/>
    </location>
</feature>
<sequence>MRSPTKQHKVLLLRGTPHSESTEALNPSGPAAPTPDMHTNADDDNPFTTIAASRNHTTCSEQQLGPNSPATLKKPRRRSLYERYKDAKTARATPVPFSDEELKKYTGMTLAEIMEWAKNRPGVLGNQPSGNGRLATGFARAA</sequence>
<feature type="region of interest" description="Disordered" evidence="1">
    <location>
        <begin position="120"/>
        <end position="142"/>
    </location>
</feature>
<feature type="region of interest" description="Disordered" evidence="1">
    <location>
        <begin position="1"/>
        <end position="92"/>
    </location>
</feature>
<evidence type="ECO:0000313" key="3">
    <source>
        <dbReference type="Proteomes" id="UP001239445"/>
    </source>
</evidence>
<dbReference type="EMBL" id="MU839827">
    <property type="protein sequence ID" value="KAK1760243.1"/>
    <property type="molecule type" value="Genomic_DNA"/>
</dbReference>
<evidence type="ECO:0000256" key="1">
    <source>
        <dbReference type="SAM" id="MobiDB-lite"/>
    </source>
</evidence>
<comment type="caution">
    <text evidence="2">The sequence shown here is derived from an EMBL/GenBank/DDBJ whole genome shotgun (WGS) entry which is preliminary data.</text>
</comment>
<dbReference type="Proteomes" id="UP001239445">
    <property type="component" value="Unassembled WGS sequence"/>
</dbReference>
<evidence type="ECO:0000313" key="2">
    <source>
        <dbReference type="EMBL" id="KAK1760243.1"/>
    </source>
</evidence>
<keyword evidence="3" id="KW-1185">Reference proteome</keyword>
<reference evidence="2" key="1">
    <citation type="submission" date="2023-06" db="EMBL/GenBank/DDBJ databases">
        <title>Genome-scale phylogeny and comparative genomics of the fungal order Sordariales.</title>
        <authorList>
            <consortium name="Lawrence Berkeley National Laboratory"/>
            <person name="Hensen N."/>
            <person name="Bonometti L."/>
            <person name="Westerberg I."/>
            <person name="Brannstrom I.O."/>
            <person name="Guillou S."/>
            <person name="Cros-Aarteil S."/>
            <person name="Calhoun S."/>
            <person name="Haridas S."/>
            <person name="Kuo A."/>
            <person name="Mondo S."/>
            <person name="Pangilinan J."/>
            <person name="Riley R."/>
            <person name="Labutti K."/>
            <person name="Andreopoulos B."/>
            <person name="Lipzen A."/>
            <person name="Chen C."/>
            <person name="Yanf M."/>
            <person name="Daum C."/>
            <person name="Ng V."/>
            <person name="Clum A."/>
            <person name="Steindorff A."/>
            <person name="Ohm R."/>
            <person name="Martin F."/>
            <person name="Silar P."/>
            <person name="Natvig D."/>
            <person name="Lalanne C."/>
            <person name="Gautier V."/>
            <person name="Ament-Velasquez S.L."/>
            <person name="Kruys A."/>
            <person name="Hutchinson M.I."/>
            <person name="Powell A.J."/>
            <person name="Barry K."/>
            <person name="Miller A.N."/>
            <person name="Grigoriev I.V."/>
            <person name="Debuchy R."/>
            <person name="Gladieux P."/>
            <person name="Thoren M.H."/>
            <person name="Johannesson H."/>
        </authorList>
    </citation>
    <scope>NUCLEOTIDE SEQUENCE</scope>
    <source>
        <strain evidence="2">PSN4</strain>
    </source>
</reference>
<feature type="compositionally biased region" description="Basic residues" evidence="1">
    <location>
        <begin position="1"/>
        <end position="11"/>
    </location>
</feature>
<feature type="compositionally biased region" description="Polar residues" evidence="1">
    <location>
        <begin position="46"/>
        <end position="70"/>
    </location>
</feature>
<dbReference type="AlphaFoldDB" id="A0AAJ0FEC9"/>
<proteinExistence type="predicted"/>